<evidence type="ECO:0000256" key="1">
    <source>
        <dbReference type="SAM" id="MobiDB-lite"/>
    </source>
</evidence>
<organism evidence="2 3">
    <name type="scientific">Chaetoceros tenuissimus</name>
    <dbReference type="NCBI Taxonomy" id="426638"/>
    <lineage>
        <taxon>Eukaryota</taxon>
        <taxon>Sar</taxon>
        <taxon>Stramenopiles</taxon>
        <taxon>Ochrophyta</taxon>
        <taxon>Bacillariophyta</taxon>
        <taxon>Coscinodiscophyceae</taxon>
        <taxon>Chaetocerotophycidae</taxon>
        <taxon>Chaetocerotales</taxon>
        <taxon>Chaetocerotaceae</taxon>
        <taxon>Chaetoceros</taxon>
    </lineage>
</organism>
<sequence>MHIIPEDDEPVLRAESDHEAEEDDNKSELLDIARDEQLDRHTLAFEHTRALQQPDPSWRVNISMLPYLGMVFNSQLWLILLPLLIALLRYKGSIKKRLTEIENGWTDYRIHRIITPNQGQKKIRCLELDQNFLERNKDWKLISLGQYLSQLKPGNEDTPEFLKKELSLVIGSTLIKVLGKTYGAALLPVLGIGPLETSLGNVASNIASWVTAKIMADKSEQDPLEDIGGLNLTLLEVIAMLNAHQANRTWDMKETPLDLYCRGEKDQGNLSFDRSHLENNNEYKNEGLPNPFVMEKDFGQMIQDMEGIMKNINGTYDPDDKNLLAKPTLIDERFLPDLYFGWGDAQCTHTNDECLKNRLFALLLTKLGYNIYLLSKGAKSNDLFTVEHNGKSINQPHQLIEEMLDSNHVVEVCPKSTFAQFGVALCVKEEDGSFTNIPLSLQQKTGVESPVDTRPTYFPAPHGGLDVVISGPLVGDGKRCNLQFYVDISGLTAVYANHDVDVPWLERTELAKPYNRQDSLQAVRMTGLVSTVFNSMASDMKLPFGGYGLLGMCNDAAALIDFAVRGETSSYPLLSTGKYLMHIVAYFEELKSKLNEIEGTVAIVNDIDKLVYAAANMPTDLHITPSSISCTASRYLATYDKAVFQLTTESIEIMKETVERYKKYA</sequence>
<evidence type="ECO:0000313" key="2">
    <source>
        <dbReference type="EMBL" id="GFH53053.1"/>
    </source>
</evidence>
<dbReference type="Proteomes" id="UP001054902">
    <property type="component" value="Unassembled WGS sequence"/>
</dbReference>
<keyword evidence="3" id="KW-1185">Reference proteome</keyword>
<feature type="region of interest" description="Disordered" evidence="1">
    <location>
        <begin position="1"/>
        <end position="29"/>
    </location>
</feature>
<protein>
    <submittedName>
        <fullName evidence="2">Uncharacterized protein</fullName>
    </submittedName>
</protein>
<reference evidence="2 3" key="1">
    <citation type="journal article" date="2021" name="Sci. Rep.">
        <title>The genome of the diatom Chaetoceros tenuissimus carries an ancient integrated fragment of an extant virus.</title>
        <authorList>
            <person name="Hongo Y."/>
            <person name="Kimura K."/>
            <person name="Takaki Y."/>
            <person name="Yoshida Y."/>
            <person name="Baba S."/>
            <person name="Kobayashi G."/>
            <person name="Nagasaki K."/>
            <person name="Hano T."/>
            <person name="Tomaru Y."/>
        </authorList>
    </citation>
    <scope>NUCLEOTIDE SEQUENCE [LARGE SCALE GENOMIC DNA]</scope>
    <source>
        <strain evidence="2 3">NIES-3715</strain>
    </source>
</reference>
<dbReference type="AlphaFoldDB" id="A0AAD3CW28"/>
<accession>A0AAD3CW28</accession>
<comment type="caution">
    <text evidence="2">The sequence shown here is derived from an EMBL/GenBank/DDBJ whole genome shotgun (WGS) entry which is preliminary data.</text>
</comment>
<name>A0AAD3CW28_9STRA</name>
<proteinExistence type="predicted"/>
<evidence type="ECO:0000313" key="3">
    <source>
        <dbReference type="Proteomes" id="UP001054902"/>
    </source>
</evidence>
<gene>
    <name evidence="2" type="ORF">CTEN210_09529</name>
</gene>
<dbReference type="EMBL" id="BLLK01000046">
    <property type="protein sequence ID" value="GFH53053.1"/>
    <property type="molecule type" value="Genomic_DNA"/>
</dbReference>